<dbReference type="PANTHER" id="PTHR11051">
    <property type="entry name" value="GLYCOSYL HYDROLASE-RELATED"/>
    <property type="match status" value="1"/>
</dbReference>
<dbReference type="SUPFAM" id="SSF48208">
    <property type="entry name" value="Six-hairpin glycosidases"/>
    <property type="match status" value="1"/>
</dbReference>
<evidence type="ECO:0000256" key="1">
    <source>
        <dbReference type="ARBA" id="ARBA00006768"/>
    </source>
</evidence>
<keyword evidence="4" id="KW-1185">Reference proteome</keyword>
<dbReference type="GO" id="GO:0005975">
    <property type="term" value="P:carbohydrate metabolic process"/>
    <property type="evidence" value="ECO:0007669"/>
    <property type="project" value="InterPro"/>
</dbReference>
<dbReference type="GO" id="GO:0004553">
    <property type="term" value="F:hydrolase activity, hydrolyzing O-glycosyl compounds"/>
    <property type="evidence" value="ECO:0007669"/>
    <property type="project" value="TreeGrafter"/>
</dbReference>
<dbReference type="EMBL" id="JAODUP010001090">
    <property type="protein sequence ID" value="KAK2141515.1"/>
    <property type="molecule type" value="Genomic_DNA"/>
</dbReference>
<dbReference type="InterPro" id="IPR008928">
    <property type="entry name" value="6-hairpin_glycosidase_sf"/>
</dbReference>
<name>A0AAD9IWT8_9ANNE</name>
<keyword evidence="2" id="KW-1133">Transmembrane helix</keyword>
<evidence type="ECO:0000256" key="2">
    <source>
        <dbReference type="SAM" id="Phobius"/>
    </source>
</evidence>
<comment type="caution">
    <text evidence="3">The sequence shown here is derived from an EMBL/GenBank/DDBJ whole genome shotgun (WGS) entry which is preliminary data.</text>
</comment>
<dbReference type="Proteomes" id="UP001208570">
    <property type="component" value="Unassembled WGS sequence"/>
</dbReference>
<dbReference type="AlphaFoldDB" id="A0AAD9IWT8"/>
<gene>
    <name evidence="3" type="ORF">LSH36_1090g00018</name>
</gene>
<keyword evidence="2" id="KW-0472">Membrane</keyword>
<proteinExistence type="inferred from homology"/>
<reference evidence="3" key="1">
    <citation type="journal article" date="2023" name="Mol. Biol. Evol.">
        <title>Third-Generation Sequencing Reveals the Adaptive Role of the Epigenome in Three Deep-Sea Polychaetes.</title>
        <authorList>
            <person name="Perez M."/>
            <person name="Aroh O."/>
            <person name="Sun Y."/>
            <person name="Lan Y."/>
            <person name="Juniper S.K."/>
            <person name="Young C.R."/>
            <person name="Angers B."/>
            <person name="Qian P.Y."/>
        </authorList>
    </citation>
    <scope>NUCLEOTIDE SEQUENCE</scope>
    <source>
        <strain evidence="3">P08H-3</strain>
    </source>
</reference>
<sequence length="164" mass="18539">MHTVGWLELDNFTHAEDMFTMMFRNINGPFKIFSEKPATGPDGMRATNFITLAGGMLQALIFGYGGIRVRPYQMDMRPQILPNVSSWSIDGFKYRNSALSFDFRPANLTVTLTRRNPGAHSLILLTHIDDGRYELTEDSPIVVVRGPVTIVTEPDEPFLTHYQS</sequence>
<feature type="transmembrane region" description="Helical" evidence="2">
    <location>
        <begin position="49"/>
        <end position="67"/>
    </location>
</feature>
<evidence type="ECO:0000313" key="3">
    <source>
        <dbReference type="EMBL" id="KAK2141515.1"/>
    </source>
</evidence>
<dbReference type="PANTHER" id="PTHR11051:SF8">
    <property type="entry name" value="PROTEIN-GLUCOSYLGALACTOSYLHYDROXYLYSINE GLUCOSIDASE"/>
    <property type="match status" value="1"/>
</dbReference>
<comment type="similarity">
    <text evidence="1">Belongs to the glycosyl hydrolase 65 family.</text>
</comment>
<organism evidence="3 4">
    <name type="scientific">Paralvinella palmiformis</name>
    <dbReference type="NCBI Taxonomy" id="53620"/>
    <lineage>
        <taxon>Eukaryota</taxon>
        <taxon>Metazoa</taxon>
        <taxon>Spiralia</taxon>
        <taxon>Lophotrochozoa</taxon>
        <taxon>Annelida</taxon>
        <taxon>Polychaeta</taxon>
        <taxon>Sedentaria</taxon>
        <taxon>Canalipalpata</taxon>
        <taxon>Terebellida</taxon>
        <taxon>Terebelliformia</taxon>
        <taxon>Alvinellidae</taxon>
        <taxon>Paralvinella</taxon>
    </lineage>
</organism>
<protein>
    <submittedName>
        <fullName evidence="3">Uncharacterized protein</fullName>
    </submittedName>
</protein>
<evidence type="ECO:0000313" key="4">
    <source>
        <dbReference type="Proteomes" id="UP001208570"/>
    </source>
</evidence>
<accession>A0AAD9IWT8</accession>
<keyword evidence="2" id="KW-0812">Transmembrane</keyword>